<dbReference type="EMBL" id="BOOQ01000074">
    <property type="protein sequence ID" value="GII51500.1"/>
    <property type="molecule type" value="Genomic_DNA"/>
</dbReference>
<dbReference type="SUPFAM" id="SSF48403">
    <property type="entry name" value="Ankyrin repeat"/>
    <property type="match status" value="1"/>
</dbReference>
<dbReference type="Proteomes" id="UP000644610">
    <property type="component" value="Unassembled WGS sequence"/>
</dbReference>
<dbReference type="RefSeq" id="WP_203980983.1">
    <property type="nucleotide sequence ID" value="NZ_BAAAKY010000043.1"/>
</dbReference>
<feature type="repeat" description="ANK" evidence="1">
    <location>
        <begin position="93"/>
        <end position="125"/>
    </location>
</feature>
<dbReference type="InterPro" id="IPR036770">
    <property type="entry name" value="Ankyrin_rpt-contain_sf"/>
</dbReference>
<organism evidence="2 3">
    <name type="scientific">Planotetraspora silvatica</name>
    <dbReference type="NCBI Taxonomy" id="234614"/>
    <lineage>
        <taxon>Bacteria</taxon>
        <taxon>Bacillati</taxon>
        <taxon>Actinomycetota</taxon>
        <taxon>Actinomycetes</taxon>
        <taxon>Streptosporangiales</taxon>
        <taxon>Streptosporangiaceae</taxon>
        <taxon>Planotetraspora</taxon>
    </lineage>
</organism>
<accession>A0A8J3XSU3</accession>
<dbReference type="PROSITE" id="PS50297">
    <property type="entry name" value="ANK_REP_REGION"/>
    <property type="match status" value="1"/>
</dbReference>
<keyword evidence="1" id="KW-0040">ANK repeat</keyword>
<dbReference type="Gene3D" id="1.25.40.20">
    <property type="entry name" value="Ankyrin repeat-containing domain"/>
    <property type="match status" value="1"/>
</dbReference>
<evidence type="ECO:0000256" key="1">
    <source>
        <dbReference type="PROSITE-ProRule" id="PRU00023"/>
    </source>
</evidence>
<evidence type="ECO:0000313" key="2">
    <source>
        <dbReference type="EMBL" id="GII51500.1"/>
    </source>
</evidence>
<name>A0A8J3XSU3_9ACTN</name>
<proteinExistence type="predicted"/>
<sequence>MLIIGTEEPLAVAVVGAIHSGDQERLRRLLTENPGLATARLGDNPDKGDGCGMTRSLLHVATDWPGHFPHGARTVVTLVAAGADVKARFTGPHTETPLHWAASSDDVEVLDALLDAGADLEAPGAVIAGGTPLGDAVAFGQWNTARRLWSVEQRPCSGMPQHSDWSILS</sequence>
<dbReference type="Pfam" id="PF00023">
    <property type="entry name" value="Ank"/>
    <property type="match status" value="1"/>
</dbReference>
<gene>
    <name evidence="2" type="ORF">Psi02_79240</name>
</gene>
<dbReference type="PROSITE" id="PS50088">
    <property type="entry name" value="ANK_REPEAT"/>
    <property type="match status" value="1"/>
</dbReference>
<keyword evidence="3" id="KW-1185">Reference proteome</keyword>
<evidence type="ECO:0008006" key="4">
    <source>
        <dbReference type="Google" id="ProtNLM"/>
    </source>
</evidence>
<dbReference type="AlphaFoldDB" id="A0A8J3XSU3"/>
<evidence type="ECO:0000313" key="3">
    <source>
        <dbReference type="Proteomes" id="UP000644610"/>
    </source>
</evidence>
<dbReference type="SMART" id="SM00248">
    <property type="entry name" value="ANK"/>
    <property type="match status" value="2"/>
</dbReference>
<protein>
    <recommendedName>
        <fullName evidence="4">Ankyrin repeat domain-containing protein</fullName>
    </recommendedName>
</protein>
<reference evidence="2" key="1">
    <citation type="submission" date="2021-01" db="EMBL/GenBank/DDBJ databases">
        <title>Whole genome shotgun sequence of Planotetraspora silvatica NBRC 100141.</title>
        <authorList>
            <person name="Komaki H."/>
            <person name="Tamura T."/>
        </authorList>
    </citation>
    <scope>NUCLEOTIDE SEQUENCE</scope>
    <source>
        <strain evidence="2">NBRC 100141</strain>
    </source>
</reference>
<comment type="caution">
    <text evidence="2">The sequence shown here is derived from an EMBL/GenBank/DDBJ whole genome shotgun (WGS) entry which is preliminary data.</text>
</comment>
<dbReference type="InterPro" id="IPR002110">
    <property type="entry name" value="Ankyrin_rpt"/>
</dbReference>